<protein>
    <submittedName>
        <fullName evidence="2">Uncharacterized protein</fullName>
    </submittedName>
</protein>
<dbReference type="Proteomes" id="UP000518266">
    <property type="component" value="Unassembled WGS sequence"/>
</dbReference>
<keyword evidence="3" id="KW-1185">Reference proteome</keyword>
<evidence type="ECO:0000313" key="2">
    <source>
        <dbReference type="EMBL" id="KAF3836564.1"/>
    </source>
</evidence>
<dbReference type="InterPro" id="IPR015915">
    <property type="entry name" value="Kelch-typ_b-propeller"/>
</dbReference>
<dbReference type="SUPFAM" id="SSF117281">
    <property type="entry name" value="Kelch motif"/>
    <property type="match status" value="1"/>
</dbReference>
<dbReference type="InterPro" id="IPR052392">
    <property type="entry name" value="Kelch-BTB_domain-containing"/>
</dbReference>
<keyword evidence="1" id="KW-0880">Kelch repeat</keyword>
<comment type="caution">
    <text evidence="2">The sequence shown here is derived from an EMBL/GenBank/DDBJ whole genome shotgun (WGS) entry which is preliminary data.</text>
</comment>
<dbReference type="Gene3D" id="2.120.10.80">
    <property type="entry name" value="Kelch-type beta propeller"/>
    <property type="match status" value="1"/>
</dbReference>
<dbReference type="EMBL" id="JAAKFY010000024">
    <property type="protein sequence ID" value="KAF3836564.1"/>
    <property type="molecule type" value="Genomic_DNA"/>
</dbReference>
<sequence>MKELAPMKVARSLFGATVHKDKIYVGTGVTDEGLTDTLEVYDIATNTWSDFVAFPQERSSLMLVSLAGQLYAVGGFAMMPLEDSEEILPKEMNDIWRFDETERKWTGVLREIQYAAGATVLGVRLNTLRLTKMGGGGGKCWVGGSPPMECSRGSWEPWRGLEAAEGVVAESTSGEARGWWRPRGSVPSLTMGYQRLLKTRGHFLQGKCCFSSSLTFWPGPSGSSILFPGL</sequence>
<reference evidence="2 3" key="1">
    <citation type="submission" date="2020-03" db="EMBL/GenBank/DDBJ databases">
        <title>Dissostichus mawsoni Genome sequencing and assembly.</title>
        <authorList>
            <person name="Park H."/>
        </authorList>
    </citation>
    <scope>NUCLEOTIDE SEQUENCE [LARGE SCALE GENOMIC DNA]</scope>
    <source>
        <strain evidence="2">DM0001</strain>
        <tissue evidence="2">Muscle</tissue>
    </source>
</reference>
<dbReference type="AlphaFoldDB" id="A0A7J5XHN6"/>
<evidence type="ECO:0000256" key="1">
    <source>
        <dbReference type="ARBA" id="ARBA00022441"/>
    </source>
</evidence>
<name>A0A7J5XHN6_DISMA</name>
<organism evidence="2 3">
    <name type="scientific">Dissostichus mawsoni</name>
    <name type="common">Antarctic cod</name>
    <dbReference type="NCBI Taxonomy" id="36200"/>
    <lineage>
        <taxon>Eukaryota</taxon>
        <taxon>Metazoa</taxon>
        <taxon>Chordata</taxon>
        <taxon>Craniata</taxon>
        <taxon>Vertebrata</taxon>
        <taxon>Euteleostomi</taxon>
        <taxon>Actinopterygii</taxon>
        <taxon>Neopterygii</taxon>
        <taxon>Teleostei</taxon>
        <taxon>Neoteleostei</taxon>
        <taxon>Acanthomorphata</taxon>
        <taxon>Eupercaria</taxon>
        <taxon>Perciformes</taxon>
        <taxon>Notothenioidei</taxon>
        <taxon>Nototheniidae</taxon>
        <taxon>Dissostichus</taxon>
    </lineage>
</organism>
<dbReference type="PANTHER" id="PTHR46375">
    <property type="entry name" value="KELCH REPEAT AND BTB DOMAIN-CONTAINING PROTEIN 13-RELATED"/>
    <property type="match status" value="1"/>
</dbReference>
<accession>A0A7J5XHN6</accession>
<dbReference type="Pfam" id="PF01344">
    <property type="entry name" value="Kelch_1"/>
    <property type="match status" value="2"/>
</dbReference>
<evidence type="ECO:0000313" key="3">
    <source>
        <dbReference type="Proteomes" id="UP000518266"/>
    </source>
</evidence>
<proteinExistence type="predicted"/>
<dbReference type="OrthoDB" id="8943889at2759"/>
<gene>
    <name evidence="2" type="ORF">F7725_029122</name>
</gene>
<dbReference type="PANTHER" id="PTHR46375:SF3">
    <property type="entry name" value="KELCH REPEAT AND BTB DOMAIN-CONTAINING PROTEIN 13"/>
    <property type="match status" value="1"/>
</dbReference>
<dbReference type="InterPro" id="IPR006652">
    <property type="entry name" value="Kelch_1"/>
</dbReference>